<evidence type="ECO:0000256" key="1">
    <source>
        <dbReference type="SAM" id="MobiDB-lite"/>
    </source>
</evidence>
<evidence type="ECO:0000313" key="3">
    <source>
        <dbReference type="EMBL" id="KAF4620125.1"/>
    </source>
</evidence>
<dbReference type="InterPro" id="IPR025714">
    <property type="entry name" value="Methyltranfer_dom"/>
</dbReference>
<organism evidence="3 4">
    <name type="scientific">Cudoniella acicularis</name>
    <dbReference type="NCBI Taxonomy" id="354080"/>
    <lineage>
        <taxon>Eukaryota</taxon>
        <taxon>Fungi</taxon>
        <taxon>Dikarya</taxon>
        <taxon>Ascomycota</taxon>
        <taxon>Pezizomycotina</taxon>
        <taxon>Leotiomycetes</taxon>
        <taxon>Helotiales</taxon>
        <taxon>Tricladiaceae</taxon>
        <taxon>Cudoniella</taxon>
    </lineage>
</organism>
<dbReference type="EMBL" id="JAAMPI010002013">
    <property type="protein sequence ID" value="KAF4620125.1"/>
    <property type="molecule type" value="Genomic_DNA"/>
</dbReference>
<dbReference type="OrthoDB" id="10258156at2759"/>
<feature type="region of interest" description="Disordered" evidence="1">
    <location>
        <begin position="622"/>
        <end position="651"/>
    </location>
</feature>
<feature type="compositionally biased region" description="Basic and acidic residues" evidence="1">
    <location>
        <begin position="1082"/>
        <end position="1094"/>
    </location>
</feature>
<dbReference type="PANTHER" id="PTHR12496">
    <property type="entry name" value="CGI-41 METHYLTRANSFERASE"/>
    <property type="match status" value="1"/>
</dbReference>
<reference evidence="3 4" key="1">
    <citation type="submission" date="2020-03" db="EMBL/GenBank/DDBJ databases">
        <title>Draft Genome Sequence of Cudoniella acicularis.</title>
        <authorList>
            <person name="Buettner E."/>
            <person name="Kellner H."/>
        </authorList>
    </citation>
    <scope>NUCLEOTIDE SEQUENCE [LARGE SCALE GENOMIC DNA]</scope>
    <source>
        <strain evidence="3 4">DSM 108380</strain>
    </source>
</reference>
<name>A0A8H4R0Q8_9HELO</name>
<feature type="region of interest" description="Disordered" evidence="1">
    <location>
        <begin position="336"/>
        <end position="355"/>
    </location>
</feature>
<proteinExistence type="predicted"/>
<feature type="compositionally biased region" description="Pro residues" evidence="1">
    <location>
        <begin position="622"/>
        <end position="640"/>
    </location>
</feature>
<feature type="compositionally biased region" description="Low complexity" evidence="1">
    <location>
        <begin position="830"/>
        <end position="877"/>
    </location>
</feature>
<gene>
    <name evidence="3" type="ORF">G7Y89_g14697</name>
</gene>
<dbReference type="Pfam" id="PF13679">
    <property type="entry name" value="Methyltransf_32"/>
    <property type="match status" value="1"/>
</dbReference>
<evidence type="ECO:0000313" key="4">
    <source>
        <dbReference type="Proteomes" id="UP000566819"/>
    </source>
</evidence>
<keyword evidence="4" id="KW-1185">Reference proteome</keyword>
<feature type="region of interest" description="Disordered" evidence="1">
    <location>
        <begin position="724"/>
        <end position="748"/>
    </location>
</feature>
<dbReference type="InterPro" id="IPR052220">
    <property type="entry name" value="METTL25"/>
</dbReference>
<feature type="compositionally biased region" description="Basic and acidic residues" evidence="1">
    <location>
        <begin position="730"/>
        <end position="740"/>
    </location>
</feature>
<feature type="region of interest" description="Disordered" evidence="1">
    <location>
        <begin position="767"/>
        <end position="877"/>
    </location>
</feature>
<feature type="region of interest" description="Disordered" evidence="1">
    <location>
        <begin position="1064"/>
        <end position="1166"/>
    </location>
</feature>
<comment type="caution">
    <text evidence="3">The sequence shown here is derived from an EMBL/GenBank/DDBJ whole genome shotgun (WGS) entry which is preliminary data.</text>
</comment>
<sequence length="1445" mass="161890">MAPPKPLPYPTDPSFPTTDSYVTSLLNFTHTSTIFQTLCGGVHILDFFTRSPSLYHVVIPVEWRGWLLRQDTVGMIPKKVHEVSNFAEYVARVADEVRAQSGKEITHFVDFGSGQNYLGRTLASPPYNKHIIAVESKELNINGAKRMDVFAKVGEREKVMRNKKVYRQMKDSMMPVEQLKEKARRRVAKPLMLTETEKEKVDLRPIRELATIYTPEKGKGYMQYVEHRVKDGDLSDVVEQIEKMRITAPPGNLQIVRGDAENPELSEVLNEISEEEEIRLMAISIHSCGNLSHHGIRSLILNPAVHAIGIVGCCYNLLSSRLGPPTLKHPHVRRNMKPINAPDEKRLPENDPHGFPMSERLANYGEEGIRLNITARMMGVQAPQNWTAKESDAFFTRHFYRALLQKVFLDYGVVEKFAEDENSPESTEPVSIGSLRKGCYVSFKDYVRGALEKLNADPERSVPLGDRMSAITDAEIEEYAIRYKSLKKELSVTWSLMAFSAGVVESLIVVDRWLFLKEHGDLVRDCWVEPVFEYKQTFSIATHPLSFLSKHRQSSFATTIIIRYYNHHSLLQSSFATTIIIRYYNHHSLLQPSFVTKSIFHYKKHHSLPTITTPSWPHLKPPLKPNLLLPPPPPPPPVAKPKPNTSNSTPTLKNISHDLDQSQALLAFGFSALQTYLSQSQHSLFLKLLRAQELHQERSQPSRGLTEGKIYMKGFSEECMRLKAPTPKLGPHEDVKESGKNGEVNVEPSAEEKVRIARLIVEAMGASIFDSTPDPNSDSNAESNRETAPESTAEAALESNAKSNAEPNVEPNAEPTPESTTDSSVKSSEDSNANSDSTSTPASSPKSSFAWPSSGCGEISSSPTSSTSSKERSPSLLDLPLPEDVMLHNMKAVFRRRVINYHLGHDAGWTSVNSMKIGSTLGSATTVQSSPFYGVDSIDGSQGFKSQESNRSYDRYSNYDTQDLKNQESNHFYDPGSSDGHQDSNEQAPEAAPNGGAGDLTVEAEANQSESSSARESNCLDTIRTLDNAIEQLNLGLERIHVTMIQLTISIAETLIFGRVLSNHNSSRGQHPAASSADEELETRQRDLPLGHEEQQDEEGTAGGPIPPGSETEDLQSAEESKLKGPQGDSGDECSKAPEVGSNGFPTVPNSEPESSENVTESKSGHKCVPLRPCKCFGSSKERENEPKAWCNVTGRYHPRRDIVAIPLVPQWLSPAAVSWLFGERDCAFLWRPQNGLSVHFTIAEAFERGLIIFAPISHETAEESPEKLPRNQNARMEPDERPPTKWKCVLTFEGRRQKRLQCLPFCWEDLNGRELQYIANDRPGDRNLLFVLFHAFLLCEYFGQPSTWQDAIALNNPRNWRLQDRHYLKQKMVESLGWAFWTCANLSRFRGFPLPRSPNRKPPPKIAKISLPLKLRLIYEAVVKKHWLSGLFSEDDDFDDVEVD</sequence>
<dbReference type="Proteomes" id="UP000566819">
    <property type="component" value="Unassembled WGS sequence"/>
</dbReference>
<feature type="domain" description="Methyltransferase" evidence="2">
    <location>
        <begin position="78"/>
        <end position="320"/>
    </location>
</feature>
<feature type="compositionally biased region" description="Polar residues" evidence="1">
    <location>
        <begin position="769"/>
        <end position="782"/>
    </location>
</feature>
<evidence type="ECO:0000259" key="2">
    <source>
        <dbReference type="Pfam" id="PF13679"/>
    </source>
</evidence>
<accession>A0A8H4R0Q8</accession>
<protein>
    <recommendedName>
        <fullName evidence="2">Methyltransferase domain-containing protein</fullName>
    </recommendedName>
</protein>
<dbReference type="PANTHER" id="PTHR12496:SF0">
    <property type="entry name" value="METHYLTRANSFERASE DOMAIN-CONTAINING PROTEIN"/>
    <property type="match status" value="1"/>
</dbReference>
<feature type="compositionally biased region" description="Basic and acidic residues" evidence="1">
    <location>
        <begin position="342"/>
        <end position="352"/>
    </location>
</feature>
<feature type="region of interest" description="Disordered" evidence="1">
    <location>
        <begin position="960"/>
        <end position="999"/>
    </location>
</feature>
<feature type="compositionally biased region" description="Polar residues" evidence="1">
    <location>
        <begin position="1144"/>
        <end position="1162"/>
    </location>
</feature>